<comment type="function">
    <text evidence="9 10">The RecF protein is involved in DNA metabolism; it is required for DNA replication and normal SOS inducibility. RecF binds preferentially to single-stranded, linear DNA. It also seems to bind ATP.</text>
</comment>
<accession>M7N2T5</accession>
<keyword evidence="5 9" id="KW-0235">DNA replication</keyword>
<dbReference type="RefSeq" id="WP_009195291.1">
    <property type="nucleotide sequence ID" value="NZ_AODQ01000039.1"/>
</dbReference>
<comment type="subcellular location">
    <subcellularLocation>
        <location evidence="1 9 10">Cytoplasm</location>
    </subcellularLocation>
</comment>
<dbReference type="GO" id="GO:0003697">
    <property type="term" value="F:single-stranded DNA binding"/>
    <property type="evidence" value="ECO:0007669"/>
    <property type="project" value="UniProtKB-UniRule"/>
</dbReference>
<evidence type="ECO:0000256" key="9">
    <source>
        <dbReference type="HAMAP-Rule" id="MF_00365"/>
    </source>
</evidence>
<evidence type="ECO:0000256" key="10">
    <source>
        <dbReference type="RuleBase" id="RU000578"/>
    </source>
</evidence>
<dbReference type="GO" id="GO:0006260">
    <property type="term" value="P:DNA replication"/>
    <property type="evidence" value="ECO:0007669"/>
    <property type="project" value="UniProtKB-UniRule"/>
</dbReference>
<comment type="similarity">
    <text evidence="2 9 10">Belongs to the RecF family.</text>
</comment>
<dbReference type="SUPFAM" id="SSF52540">
    <property type="entry name" value="P-loop containing nucleoside triphosphate hydrolases"/>
    <property type="match status" value="1"/>
</dbReference>
<organism evidence="12 13">
    <name type="scientific">Cesiribacter andamanensis AMV16</name>
    <dbReference type="NCBI Taxonomy" id="1279009"/>
    <lineage>
        <taxon>Bacteria</taxon>
        <taxon>Pseudomonadati</taxon>
        <taxon>Bacteroidota</taxon>
        <taxon>Cytophagia</taxon>
        <taxon>Cytophagales</taxon>
        <taxon>Cesiribacteraceae</taxon>
        <taxon>Cesiribacter</taxon>
    </lineage>
</organism>
<dbReference type="InterPro" id="IPR042174">
    <property type="entry name" value="RecF_2"/>
</dbReference>
<dbReference type="GO" id="GO:0005524">
    <property type="term" value="F:ATP binding"/>
    <property type="evidence" value="ECO:0007669"/>
    <property type="project" value="UniProtKB-UniRule"/>
</dbReference>
<dbReference type="Proteomes" id="UP000011910">
    <property type="component" value="Unassembled WGS sequence"/>
</dbReference>
<dbReference type="NCBIfam" id="TIGR00611">
    <property type="entry name" value="recf"/>
    <property type="match status" value="1"/>
</dbReference>
<keyword evidence="8 9" id="KW-0238">DNA-binding</keyword>
<dbReference type="InterPro" id="IPR001238">
    <property type="entry name" value="DNA-binding_RecF"/>
</dbReference>
<dbReference type="GO" id="GO:0009432">
    <property type="term" value="P:SOS response"/>
    <property type="evidence" value="ECO:0007669"/>
    <property type="project" value="UniProtKB-UniRule"/>
</dbReference>
<evidence type="ECO:0000256" key="4">
    <source>
        <dbReference type="ARBA" id="ARBA00022490"/>
    </source>
</evidence>
<evidence type="ECO:0000313" key="12">
    <source>
        <dbReference type="EMBL" id="EMR02988.1"/>
    </source>
</evidence>
<dbReference type="PANTHER" id="PTHR32182:SF0">
    <property type="entry name" value="DNA REPLICATION AND REPAIR PROTEIN RECF"/>
    <property type="match status" value="1"/>
</dbReference>
<evidence type="ECO:0000256" key="8">
    <source>
        <dbReference type="ARBA" id="ARBA00023125"/>
    </source>
</evidence>
<gene>
    <name evidence="9 12" type="primary">recF</name>
    <name evidence="12" type="ORF">ADICEAN_01895</name>
</gene>
<dbReference type="PANTHER" id="PTHR32182">
    <property type="entry name" value="DNA REPLICATION AND REPAIR PROTEIN RECF"/>
    <property type="match status" value="1"/>
</dbReference>
<keyword evidence="9 10" id="KW-0234">DNA repair</keyword>
<protein>
    <recommendedName>
        <fullName evidence="3 9">DNA replication and repair protein RecF</fullName>
    </recommendedName>
</protein>
<dbReference type="PATRIC" id="fig|1279009.4.peg.1926"/>
<evidence type="ECO:0000256" key="6">
    <source>
        <dbReference type="ARBA" id="ARBA00022741"/>
    </source>
</evidence>
<dbReference type="EMBL" id="AODQ01000039">
    <property type="protein sequence ID" value="EMR02988.1"/>
    <property type="molecule type" value="Genomic_DNA"/>
</dbReference>
<dbReference type="Pfam" id="PF02463">
    <property type="entry name" value="SMC_N"/>
    <property type="match status" value="1"/>
</dbReference>
<feature type="domain" description="RecF/RecN/SMC N-terminal" evidence="11">
    <location>
        <begin position="3"/>
        <end position="341"/>
    </location>
</feature>
<dbReference type="HAMAP" id="MF_00365">
    <property type="entry name" value="RecF"/>
    <property type="match status" value="1"/>
</dbReference>
<dbReference type="GO" id="GO:0006302">
    <property type="term" value="P:double-strand break repair"/>
    <property type="evidence" value="ECO:0007669"/>
    <property type="project" value="TreeGrafter"/>
</dbReference>
<dbReference type="OrthoDB" id="9803889at2"/>
<evidence type="ECO:0000256" key="3">
    <source>
        <dbReference type="ARBA" id="ARBA00020170"/>
    </source>
</evidence>
<evidence type="ECO:0000256" key="5">
    <source>
        <dbReference type="ARBA" id="ARBA00022705"/>
    </source>
</evidence>
<keyword evidence="7 9" id="KW-0067">ATP-binding</keyword>
<name>M7N2T5_9BACT</name>
<evidence type="ECO:0000256" key="1">
    <source>
        <dbReference type="ARBA" id="ARBA00004496"/>
    </source>
</evidence>
<dbReference type="STRING" id="1279009.ADICEAN_01895"/>
<keyword evidence="6 9" id="KW-0547">Nucleotide-binding</keyword>
<dbReference type="GO" id="GO:0000731">
    <property type="term" value="P:DNA synthesis involved in DNA repair"/>
    <property type="evidence" value="ECO:0007669"/>
    <property type="project" value="TreeGrafter"/>
</dbReference>
<sequence>MHLQKLELLNFKNYPEQALEFSPDINCLLGANGSGKTNLLDAVYYLSLTKSAFHTTDAHSIRHQEELMLIRGWFRREEATDIVQCSLQQGQRKLVMRNRKEYERLSEHVGRYPVVMIAPNDTDVIREGSEERRKFFDGILSQIDADYLQNLLRYNHALRQRNSLLKSFWEQGRVQHDLLEPFTLQLLQWGLPLLERRLAFLAEFLPLFAYHYRHLADGQEEVSIRYETNLNAGEADALMAQNLQRDLAQQRTRIGPHKDEYVFEIGGHPLKRYGSQGQQKSFLIALKLAQFDLLRDHKGFKPLLLLDDIFDKLDDKRMARLMELVSGHAFGQLFVTDARPERSARLFQGLADSEVAYFMIEEGRARQVDVQELLTEH</sequence>
<dbReference type="InterPro" id="IPR027417">
    <property type="entry name" value="P-loop_NTPase"/>
</dbReference>
<dbReference type="GO" id="GO:0005737">
    <property type="term" value="C:cytoplasm"/>
    <property type="evidence" value="ECO:0007669"/>
    <property type="project" value="UniProtKB-SubCell"/>
</dbReference>
<dbReference type="Gene3D" id="3.40.50.300">
    <property type="entry name" value="P-loop containing nucleotide triphosphate hydrolases"/>
    <property type="match status" value="1"/>
</dbReference>
<comment type="caution">
    <text evidence="12">The sequence shown here is derived from an EMBL/GenBank/DDBJ whole genome shotgun (WGS) entry which is preliminary data.</text>
</comment>
<dbReference type="InterPro" id="IPR018078">
    <property type="entry name" value="DNA-binding_RecF_CS"/>
</dbReference>
<dbReference type="InterPro" id="IPR003395">
    <property type="entry name" value="RecF/RecN/SMC_N"/>
</dbReference>
<dbReference type="AlphaFoldDB" id="M7N2T5"/>
<dbReference type="Gene3D" id="1.20.1050.90">
    <property type="entry name" value="RecF/RecN/SMC, N-terminal domain"/>
    <property type="match status" value="1"/>
</dbReference>
<proteinExistence type="inferred from homology"/>
<evidence type="ECO:0000256" key="2">
    <source>
        <dbReference type="ARBA" id="ARBA00008016"/>
    </source>
</evidence>
<keyword evidence="9 10" id="KW-0742">SOS response</keyword>
<keyword evidence="13" id="KW-1185">Reference proteome</keyword>
<dbReference type="eggNOG" id="COG1195">
    <property type="taxonomic scope" value="Bacteria"/>
</dbReference>
<feature type="binding site" evidence="9">
    <location>
        <begin position="30"/>
        <end position="37"/>
    </location>
    <ligand>
        <name>ATP</name>
        <dbReference type="ChEBI" id="CHEBI:30616"/>
    </ligand>
</feature>
<evidence type="ECO:0000313" key="13">
    <source>
        <dbReference type="Proteomes" id="UP000011910"/>
    </source>
</evidence>
<dbReference type="PROSITE" id="PS00618">
    <property type="entry name" value="RECF_2"/>
    <property type="match status" value="1"/>
</dbReference>
<keyword evidence="4 9" id="KW-0963">Cytoplasm</keyword>
<reference evidence="12 13" key="1">
    <citation type="journal article" date="2013" name="Genome Announc.">
        <title>Draft Genome Sequence of Cesiribacter andamanensis Strain AMV16T, Isolated from a Soil Sample from a Mud Volcano in the Andaman Islands, India.</title>
        <authorList>
            <person name="Shivaji S."/>
            <person name="Ara S."/>
            <person name="Begum Z."/>
            <person name="Srinivas T.N."/>
            <person name="Singh A."/>
            <person name="Kumar Pinnaka A."/>
        </authorList>
    </citation>
    <scope>NUCLEOTIDE SEQUENCE [LARGE SCALE GENOMIC DNA]</scope>
    <source>
        <strain evidence="12 13">AMV16</strain>
    </source>
</reference>
<evidence type="ECO:0000256" key="7">
    <source>
        <dbReference type="ARBA" id="ARBA00022840"/>
    </source>
</evidence>
<evidence type="ECO:0000259" key="11">
    <source>
        <dbReference type="Pfam" id="PF02463"/>
    </source>
</evidence>
<keyword evidence="9 10" id="KW-0227">DNA damage</keyword>